<feature type="region of interest" description="Disordered" evidence="2">
    <location>
        <begin position="411"/>
        <end position="470"/>
    </location>
</feature>
<feature type="coiled-coil region" evidence="1">
    <location>
        <begin position="652"/>
        <end position="683"/>
    </location>
</feature>
<keyword evidence="4" id="KW-1185">Reference proteome</keyword>
<keyword evidence="1" id="KW-0175">Coiled coil</keyword>
<feature type="region of interest" description="Disordered" evidence="2">
    <location>
        <begin position="493"/>
        <end position="612"/>
    </location>
</feature>
<dbReference type="Proteomes" id="UP001158576">
    <property type="component" value="Chromosome 1"/>
</dbReference>
<evidence type="ECO:0000256" key="2">
    <source>
        <dbReference type="SAM" id="MobiDB-lite"/>
    </source>
</evidence>
<protein>
    <submittedName>
        <fullName evidence="3">Oidioi.mRNA.OKI2018_I69.chr1.g3333.t1.cds</fullName>
    </submittedName>
</protein>
<reference evidence="3 4" key="1">
    <citation type="submission" date="2021-04" db="EMBL/GenBank/DDBJ databases">
        <authorList>
            <person name="Bliznina A."/>
        </authorList>
    </citation>
    <scope>NUCLEOTIDE SEQUENCE [LARGE SCALE GENOMIC DNA]</scope>
</reference>
<evidence type="ECO:0000313" key="4">
    <source>
        <dbReference type="Proteomes" id="UP001158576"/>
    </source>
</evidence>
<sequence length="703" mass="80091">MDSQPNGFEFSPPATQSGFGPSIIEVLNHEEGINMKSLGEVAMKGRLGKGWSEDEFLLFADIITDENVFYEEHDGPNMVVGIVKRFLEERPDKTEFQSVWLFHFVRELTCGMEKYAESQSEYDYVNTQHLFARVFDLWRHERKDNIRMELFRAMSTLFDKFFTQNELNLPSKHVEFIKLTMLFQMSDEYLPERSMAKKIVDMILSQEQPAPVQITGFKLLMLLYKEFPKAYLSFQRKFAMMMIIIEGSDEFDYIPIYKYETKKTATKTTEKYFIIQLDTESIDLSDQQVTIYFNRNSTFHGVDTEDVIRREGPFFFTVQKKGRRAPSTITSTNRSSSIPTTAVSPVPACEMKELKSVVDLELLDPEGVSQMSVDLSQPLSQQNIECRSLVPSSFYRSEVVPLNRESAYNLKTPTNSHKMKPTDSHSTLAPLTRGLETQFKLKQTPKNEKKSKNPKEGASSGEEDLPNMTIAAGTPGIMMSAKKVKQEMHLPITPIEAVRSKPKVKDPPPKLTTFAEPTIDTDESSDADETTPGPSVKSAIMNEEATSSQNSKGSRELTPDMPVEFNSSPTDLNMAPPRKKSKTAKALSSSTPLMQKQRPNVSETVTKEQQEMMGKLREKFASISQFMPRVEESIKEIESVKNQVDENCRKHFEQMKKARKDLRKNAKQVIKDSEQNVAAGERKKAIATMAKQLMEKIIVEMRK</sequence>
<proteinExistence type="predicted"/>
<feature type="compositionally biased region" description="Acidic residues" evidence="2">
    <location>
        <begin position="519"/>
        <end position="529"/>
    </location>
</feature>
<dbReference type="EMBL" id="OU015566">
    <property type="protein sequence ID" value="CAG5107456.1"/>
    <property type="molecule type" value="Genomic_DNA"/>
</dbReference>
<name>A0ABN7STM1_OIKDI</name>
<organism evidence="3 4">
    <name type="scientific">Oikopleura dioica</name>
    <name type="common">Tunicate</name>
    <dbReference type="NCBI Taxonomy" id="34765"/>
    <lineage>
        <taxon>Eukaryota</taxon>
        <taxon>Metazoa</taxon>
        <taxon>Chordata</taxon>
        <taxon>Tunicata</taxon>
        <taxon>Appendicularia</taxon>
        <taxon>Copelata</taxon>
        <taxon>Oikopleuridae</taxon>
        <taxon>Oikopleura</taxon>
    </lineage>
</organism>
<feature type="compositionally biased region" description="Basic and acidic residues" evidence="2">
    <location>
        <begin position="445"/>
        <end position="455"/>
    </location>
</feature>
<feature type="compositionally biased region" description="Polar residues" evidence="2">
    <location>
        <begin position="592"/>
        <end position="604"/>
    </location>
</feature>
<accession>A0ABN7STM1</accession>
<evidence type="ECO:0000313" key="3">
    <source>
        <dbReference type="EMBL" id="CAG5107456.1"/>
    </source>
</evidence>
<evidence type="ECO:0000256" key="1">
    <source>
        <dbReference type="SAM" id="Coils"/>
    </source>
</evidence>
<gene>
    <name evidence="3" type="ORF">OKIOD_LOCUS12098</name>
</gene>